<dbReference type="NCBIfam" id="TIGR01077">
    <property type="entry name" value="L13_A_E"/>
    <property type="match status" value="1"/>
</dbReference>
<dbReference type="AlphaFoldDB" id="A0A7C4D667"/>
<evidence type="ECO:0000256" key="5">
    <source>
        <dbReference type="RuleBase" id="RU003877"/>
    </source>
</evidence>
<reference evidence="6" key="1">
    <citation type="journal article" date="2020" name="mSystems">
        <title>Genome- and Community-Level Interaction Insights into Carbon Utilization and Element Cycling Functions of Hydrothermarchaeota in Hydrothermal Sediment.</title>
        <authorList>
            <person name="Zhou Z."/>
            <person name="Liu Y."/>
            <person name="Xu W."/>
            <person name="Pan J."/>
            <person name="Luo Z.H."/>
            <person name="Li M."/>
        </authorList>
    </citation>
    <scope>NUCLEOTIDE SEQUENCE</scope>
    <source>
        <strain evidence="6">SpSt-649</strain>
    </source>
</reference>
<dbReference type="GO" id="GO:0003729">
    <property type="term" value="F:mRNA binding"/>
    <property type="evidence" value="ECO:0007669"/>
    <property type="project" value="TreeGrafter"/>
</dbReference>
<comment type="caution">
    <text evidence="6">The sequence shown here is derived from an EMBL/GenBank/DDBJ whole genome shotgun (WGS) entry which is preliminary data.</text>
</comment>
<evidence type="ECO:0000256" key="1">
    <source>
        <dbReference type="ARBA" id="ARBA00006227"/>
    </source>
</evidence>
<accession>A0A7C4D667</accession>
<dbReference type="SUPFAM" id="SSF52161">
    <property type="entry name" value="Ribosomal protein L13"/>
    <property type="match status" value="1"/>
</dbReference>
<evidence type="ECO:0000256" key="4">
    <source>
        <dbReference type="HAMAP-Rule" id="MF_01366"/>
    </source>
</evidence>
<comment type="similarity">
    <text evidence="1 4 5">Belongs to the universal ribosomal protein uL13 family.</text>
</comment>
<dbReference type="PANTHER" id="PTHR11545">
    <property type="entry name" value="RIBOSOMAL PROTEIN L13"/>
    <property type="match status" value="1"/>
</dbReference>
<evidence type="ECO:0000256" key="2">
    <source>
        <dbReference type="ARBA" id="ARBA00022980"/>
    </source>
</evidence>
<dbReference type="InterPro" id="IPR005823">
    <property type="entry name" value="Ribosomal_uL13_bac-type"/>
</dbReference>
<keyword evidence="2 4" id="KW-0689">Ribosomal protein</keyword>
<dbReference type="PROSITE" id="PS00783">
    <property type="entry name" value="RIBOSOMAL_L13"/>
    <property type="match status" value="1"/>
</dbReference>
<evidence type="ECO:0000313" key="6">
    <source>
        <dbReference type="EMBL" id="HGM47117.1"/>
    </source>
</evidence>
<dbReference type="GO" id="GO:0022625">
    <property type="term" value="C:cytosolic large ribosomal subunit"/>
    <property type="evidence" value="ECO:0007669"/>
    <property type="project" value="UniProtKB-UniRule"/>
</dbReference>
<dbReference type="PANTHER" id="PTHR11545:SF3">
    <property type="entry name" value="LARGE RIBOSOMAL SUBUNIT PROTEIN UL13"/>
    <property type="match status" value="1"/>
</dbReference>
<dbReference type="GO" id="GO:0006412">
    <property type="term" value="P:translation"/>
    <property type="evidence" value="ECO:0007669"/>
    <property type="project" value="UniProtKB-UniRule"/>
</dbReference>
<evidence type="ECO:0000256" key="3">
    <source>
        <dbReference type="ARBA" id="ARBA00023274"/>
    </source>
</evidence>
<dbReference type="Pfam" id="PF00572">
    <property type="entry name" value="Ribosomal_L13"/>
    <property type="match status" value="1"/>
</dbReference>
<comment type="subunit">
    <text evidence="4">Part of the 50S ribosomal subunit.</text>
</comment>
<name>A0A7C4D667_THEPE</name>
<dbReference type="EMBL" id="DTBQ01000143">
    <property type="protein sequence ID" value="HGM47117.1"/>
    <property type="molecule type" value="Genomic_DNA"/>
</dbReference>
<dbReference type="GO" id="GO:0017148">
    <property type="term" value="P:negative regulation of translation"/>
    <property type="evidence" value="ECO:0007669"/>
    <property type="project" value="TreeGrafter"/>
</dbReference>
<dbReference type="Gene3D" id="3.90.1180.10">
    <property type="entry name" value="Ribosomal protein L13"/>
    <property type="match status" value="1"/>
</dbReference>
<dbReference type="NCBIfam" id="NF005004">
    <property type="entry name" value="PRK06394.1"/>
    <property type="match status" value="1"/>
</dbReference>
<dbReference type="InterPro" id="IPR023563">
    <property type="entry name" value="Ribosomal_uL13_CS"/>
</dbReference>
<dbReference type="GO" id="GO:0003735">
    <property type="term" value="F:structural constituent of ribosome"/>
    <property type="evidence" value="ECO:0007669"/>
    <property type="project" value="UniProtKB-UniRule"/>
</dbReference>
<dbReference type="PIRSF" id="PIRSF002181">
    <property type="entry name" value="Ribosomal_L13"/>
    <property type="match status" value="1"/>
</dbReference>
<protein>
    <recommendedName>
        <fullName evidence="4">Large ribosomal subunit protein uL13</fullName>
    </recommendedName>
</protein>
<comment type="function">
    <text evidence="4">This protein is one of the early assembly proteins of the 50S ribosomal subunit, although it is not seen to bind rRNA by itself. It is important during the early stages of 50S assembly.</text>
</comment>
<sequence length="152" mass="17603">MQENLLVIDGEGHVAGRLASIVAKRLLRGESIVVVNAEKLVITGKRERVFEQHYKRWAEWRTYYNPEKRGPKYPRMPDRLFKRMVRGMLPDKPKGREALRRLKVYIGVPSEFSSREKAKIPEALFNNPFIPYVTLGELCRMLSQRSFEGGVG</sequence>
<proteinExistence type="inferred from homology"/>
<keyword evidence="3 4" id="KW-0687">Ribonucleoprotein</keyword>
<dbReference type="InterPro" id="IPR005755">
    <property type="entry name" value="Ribosomal_uL13_euk/arc"/>
</dbReference>
<dbReference type="HAMAP" id="MF_01366">
    <property type="entry name" value="Ribosomal_uL13"/>
    <property type="match status" value="1"/>
</dbReference>
<dbReference type="InterPro" id="IPR036899">
    <property type="entry name" value="Ribosomal_uL13_sf"/>
</dbReference>
<organism evidence="6">
    <name type="scientific">Thermofilum pendens</name>
    <dbReference type="NCBI Taxonomy" id="2269"/>
    <lineage>
        <taxon>Archaea</taxon>
        <taxon>Thermoproteota</taxon>
        <taxon>Thermoprotei</taxon>
        <taxon>Thermofilales</taxon>
        <taxon>Thermofilaceae</taxon>
        <taxon>Thermofilum</taxon>
    </lineage>
</organism>
<dbReference type="CDD" id="cd00392">
    <property type="entry name" value="Ribosomal_L13"/>
    <property type="match status" value="1"/>
</dbReference>
<dbReference type="InterPro" id="IPR005822">
    <property type="entry name" value="Ribosomal_uL13"/>
</dbReference>
<gene>
    <name evidence="4" type="primary">rpl13</name>
    <name evidence="6" type="ORF">ENU21_05145</name>
</gene>